<accession>A0A7W6GFN2</accession>
<keyword evidence="3" id="KW-1185">Reference proteome</keyword>
<comment type="caution">
    <text evidence="2">The sequence shown here is derived from an EMBL/GenBank/DDBJ whole genome shotgun (WGS) entry which is preliminary data.</text>
</comment>
<evidence type="ECO:0000313" key="3">
    <source>
        <dbReference type="Proteomes" id="UP000528964"/>
    </source>
</evidence>
<evidence type="ECO:0000313" key="2">
    <source>
        <dbReference type="EMBL" id="MBB3971824.1"/>
    </source>
</evidence>
<gene>
    <name evidence="2" type="ORF">GGR24_000457</name>
</gene>
<feature type="compositionally biased region" description="Basic residues" evidence="1">
    <location>
        <begin position="11"/>
        <end position="20"/>
    </location>
</feature>
<protein>
    <submittedName>
        <fullName evidence="2">Uncharacterized protein</fullName>
    </submittedName>
</protein>
<dbReference type="Proteomes" id="UP000528964">
    <property type="component" value="Unassembled WGS sequence"/>
</dbReference>
<proteinExistence type="predicted"/>
<feature type="compositionally biased region" description="Basic and acidic residues" evidence="1">
    <location>
        <begin position="1"/>
        <end position="10"/>
    </location>
</feature>
<dbReference type="EMBL" id="JACIDR010000001">
    <property type="protein sequence ID" value="MBB3971824.1"/>
    <property type="molecule type" value="Genomic_DNA"/>
</dbReference>
<evidence type="ECO:0000256" key="1">
    <source>
        <dbReference type="SAM" id="MobiDB-lite"/>
    </source>
</evidence>
<dbReference type="AlphaFoldDB" id="A0A7W6GFN2"/>
<sequence length="159" mass="16527">MMRPTEADVRRRSKLSRRKLFPSSRRDGAAAPLRPARSRSVGVVALAASVLGIAAADAVGTKSGGGARVRPGIYLSASVALSLQPDGAFLVQELGGARQAVGRYESRAGAITFVNGDGDVGRTRFPFTCRVASVFGGFAVDPAQPGCRTFAGLTFRSAD</sequence>
<name>A0A7W6GFN2_9HYPH</name>
<reference evidence="2 3" key="1">
    <citation type="submission" date="2020-08" db="EMBL/GenBank/DDBJ databases">
        <title>Genomic Encyclopedia of Type Strains, Phase IV (KMG-IV): sequencing the most valuable type-strain genomes for metagenomic binning, comparative biology and taxonomic classification.</title>
        <authorList>
            <person name="Goeker M."/>
        </authorList>
    </citation>
    <scope>NUCLEOTIDE SEQUENCE [LARGE SCALE GENOMIC DNA]</scope>
    <source>
        <strain evidence="2 3">DSM 25481</strain>
    </source>
</reference>
<feature type="region of interest" description="Disordered" evidence="1">
    <location>
        <begin position="1"/>
        <end position="33"/>
    </location>
</feature>
<organism evidence="2 3">
    <name type="scientific">Hansschlegelia beijingensis</name>
    <dbReference type="NCBI Taxonomy" id="1133344"/>
    <lineage>
        <taxon>Bacteria</taxon>
        <taxon>Pseudomonadati</taxon>
        <taxon>Pseudomonadota</taxon>
        <taxon>Alphaproteobacteria</taxon>
        <taxon>Hyphomicrobiales</taxon>
        <taxon>Methylopilaceae</taxon>
        <taxon>Hansschlegelia</taxon>
    </lineage>
</organism>